<accession>A0A5C8KBC2</accession>
<dbReference type="InterPro" id="IPR005105">
    <property type="entry name" value="GlnD_Uridyltrans_N"/>
</dbReference>
<dbReference type="Pfam" id="PF00571">
    <property type="entry name" value="CBS"/>
    <property type="match status" value="2"/>
</dbReference>
<evidence type="ECO:0000256" key="2">
    <source>
        <dbReference type="PROSITE-ProRule" id="PRU00703"/>
    </source>
</evidence>
<dbReference type="InterPro" id="IPR051257">
    <property type="entry name" value="Diverse_CBS-Domain"/>
</dbReference>
<dbReference type="Proteomes" id="UP000321926">
    <property type="component" value="Unassembled WGS sequence"/>
</dbReference>
<dbReference type="EMBL" id="VRTY01000008">
    <property type="protein sequence ID" value="TXK51535.1"/>
    <property type="molecule type" value="Genomic_DNA"/>
</dbReference>
<dbReference type="Gene3D" id="2.60.120.10">
    <property type="entry name" value="Jelly Rolls"/>
    <property type="match status" value="1"/>
</dbReference>
<proteinExistence type="predicted"/>
<dbReference type="SMART" id="SM00116">
    <property type="entry name" value="CBS"/>
    <property type="match status" value="2"/>
</dbReference>
<dbReference type="InterPro" id="IPR000595">
    <property type="entry name" value="cNMP-bd_dom"/>
</dbReference>
<dbReference type="RefSeq" id="WP_147920310.1">
    <property type="nucleotide sequence ID" value="NZ_VRTY01000008.1"/>
</dbReference>
<dbReference type="CDD" id="cd00038">
    <property type="entry name" value="CAP_ED"/>
    <property type="match status" value="1"/>
</dbReference>
<gene>
    <name evidence="5" type="ORF">FVR03_03120</name>
</gene>
<dbReference type="CDD" id="cd05401">
    <property type="entry name" value="NT_GlnE_GlnD_like"/>
    <property type="match status" value="1"/>
</dbReference>
<dbReference type="AlphaFoldDB" id="A0A5C8KBC2"/>
<dbReference type="InterPro" id="IPR046342">
    <property type="entry name" value="CBS_dom_sf"/>
</dbReference>
<dbReference type="InterPro" id="IPR014710">
    <property type="entry name" value="RmlC-like_jellyroll"/>
</dbReference>
<dbReference type="OrthoDB" id="9810963at2"/>
<feature type="domain" description="CBS" evidence="4">
    <location>
        <begin position="246"/>
        <end position="305"/>
    </location>
</feature>
<dbReference type="PANTHER" id="PTHR43080:SF2">
    <property type="entry name" value="CBS DOMAIN-CONTAINING PROTEIN"/>
    <property type="match status" value="1"/>
</dbReference>
<feature type="non-terminal residue" evidence="5">
    <location>
        <position position="496"/>
    </location>
</feature>
<evidence type="ECO:0000256" key="1">
    <source>
        <dbReference type="ARBA" id="ARBA00023122"/>
    </source>
</evidence>
<dbReference type="InterPro" id="IPR000644">
    <property type="entry name" value="CBS_dom"/>
</dbReference>
<reference evidence="5 6" key="1">
    <citation type="submission" date="2019-08" db="EMBL/GenBank/DDBJ databases">
        <authorList>
            <person name="Shi S."/>
        </authorList>
    </citation>
    <scope>NUCLEOTIDE SEQUENCE [LARGE SCALE GENOMIC DNA]</scope>
    <source>
        <strain evidence="5 6">GY10130</strain>
    </source>
</reference>
<protein>
    <submittedName>
        <fullName evidence="5">Cyclic nucleotide-binding domain-containing protein</fullName>
    </submittedName>
</protein>
<evidence type="ECO:0000259" key="3">
    <source>
        <dbReference type="PROSITE" id="PS50042"/>
    </source>
</evidence>
<evidence type="ECO:0000313" key="6">
    <source>
        <dbReference type="Proteomes" id="UP000321926"/>
    </source>
</evidence>
<dbReference type="SUPFAM" id="SSF51206">
    <property type="entry name" value="cAMP-binding domain-like"/>
    <property type="match status" value="1"/>
</dbReference>
<dbReference type="SMART" id="SM00100">
    <property type="entry name" value="cNMP"/>
    <property type="match status" value="1"/>
</dbReference>
<evidence type="ECO:0000313" key="5">
    <source>
        <dbReference type="EMBL" id="TXK51535.1"/>
    </source>
</evidence>
<feature type="domain" description="Cyclic nucleotide-binding" evidence="3">
    <location>
        <begin position="20"/>
        <end position="132"/>
    </location>
</feature>
<name>A0A5C8KBC2_9BACT</name>
<dbReference type="PANTHER" id="PTHR43080">
    <property type="entry name" value="CBS DOMAIN-CONTAINING PROTEIN CBSX3, MITOCHONDRIAL"/>
    <property type="match status" value="1"/>
</dbReference>
<comment type="caution">
    <text evidence="5">The sequence shown here is derived from an EMBL/GenBank/DDBJ whole genome shotgun (WGS) entry which is preliminary data.</text>
</comment>
<sequence>MQATNTIQERVHEFLKQYPPFSLVKEEELRAIAQQVRVLYMEPEQVLFAQGDAAHDYFYVVRQGSVRLELQDPERIGQILLLDVCDEGDVFGVRALIVRKSYSSTAVAGEETLLYAIPSKPFEHILAENEEVELYFAAGFAAGASALRRTMTHTQKARVGLRKGAGAVHPQRLEELVKVAADKDLLACLPDTPIQEAAQRMTTKNSSFMLVWDAQQRPIGIVTDTDMRKRVVTGRVGIEEPVTAIMTSPVITIAPEPAMADALIRMIRNRVKHICVTADGTPKSKAEAVLTEHDLLLTQGNNPAVLVWEIRQTNVENLPGIRERAEELLQKYLEQEVKISFIAGIITEINDAIMVRALQHAEEVLGEPPVPYCWLSIGSEGREEQLLRTDQDNMLIFEDVPAAAVKEVQTYFLQLADMVQQVLEQCGFYKCRANMMATNPLWCQPLSVWKKYYHSWIQEPTEQALLNASIFFDFRPIFGDFSLSAQLTDCIYEELS</sequence>
<dbReference type="Gene3D" id="3.10.580.10">
    <property type="entry name" value="CBS-domain"/>
    <property type="match status" value="1"/>
</dbReference>
<dbReference type="InterPro" id="IPR018490">
    <property type="entry name" value="cNMP-bd_dom_sf"/>
</dbReference>
<dbReference type="PROSITE" id="PS51371">
    <property type="entry name" value="CBS"/>
    <property type="match status" value="2"/>
</dbReference>
<dbReference type="PROSITE" id="PS50042">
    <property type="entry name" value="CNMP_BINDING_3"/>
    <property type="match status" value="1"/>
</dbReference>
<dbReference type="Pfam" id="PF00027">
    <property type="entry name" value="cNMP_binding"/>
    <property type="match status" value="1"/>
</dbReference>
<dbReference type="GO" id="GO:0008773">
    <property type="term" value="F:[protein-PII] uridylyltransferase activity"/>
    <property type="evidence" value="ECO:0007669"/>
    <property type="project" value="InterPro"/>
</dbReference>
<keyword evidence="1 2" id="KW-0129">CBS domain</keyword>
<dbReference type="SUPFAM" id="SSF54631">
    <property type="entry name" value="CBS-domain pair"/>
    <property type="match status" value="1"/>
</dbReference>
<evidence type="ECO:0000259" key="4">
    <source>
        <dbReference type="PROSITE" id="PS51371"/>
    </source>
</evidence>
<organism evidence="5 6">
    <name type="scientific">Pontibacter qinzhouensis</name>
    <dbReference type="NCBI Taxonomy" id="2603253"/>
    <lineage>
        <taxon>Bacteria</taxon>
        <taxon>Pseudomonadati</taxon>
        <taxon>Bacteroidota</taxon>
        <taxon>Cytophagia</taxon>
        <taxon>Cytophagales</taxon>
        <taxon>Hymenobacteraceae</taxon>
        <taxon>Pontibacter</taxon>
    </lineage>
</organism>
<keyword evidence="6" id="KW-1185">Reference proteome</keyword>
<feature type="domain" description="CBS" evidence="4">
    <location>
        <begin position="181"/>
        <end position="240"/>
    </location>
</feature>
<dbReference type="Pfam" id="PF03445">
    <property type="entry name" value="DUF294"/>
    <property type="match status" value="1"/>
</dbReference>